<dbReference type="CDD" id="cd16655">
    <property type="entry name" value="RING-Ubox_WDSUB1-like"/>
    <property type="match status" value="1"/>
</dbReference>
<dbReference type="InterPro" id="IPR013083">
    <property type="entry name" value="Znf_RING/FYVE/PHD"/>
</dbReference>
<dbReference type="InterPro" id="IPR011989">
    <property type="entry name" value="ARM-like"/>
</dbReference>
<dbReference type="SMART" id="SM00504">
    <property type="entry name" value="Ubox"/>
    <property type="match status" value="1"/>
</dbReference>
<dbReference type="PANTHER" id="PTHR23315">
    <property type="entry name" value="U BOX DOMAIN-CONTAINING"/>
    <property type="match status" value="1"/>
</dbReference>
<accession>A0AAE0C8K3</accession>
<dbReference type="Pfam" id="PF04564">
    <property type="entry name" value="U-box"/>
    <property type="match status" value="1"/>
</dbReference>
<dbReference type="EMBL" id="LGRX02027168">
    <property type="protein sequence ID" value="KAK3249738.1"/>
    <property type="molecule type" value="Genomic_DNA"/>
</dbReference>
<proteinExistence type="predicted"/>
<protein>
    <recommendedName>
        <fullName evidence="2">RING-type E3 ubiquitin transferase</fullName>
        <ecNumber evidence="2">2.3.2.27</ecNumber>
    </recommendedName>
</protein>
<dbReference type="InterPro" id="IPR000225">
    <property type="entry name" value="Armadillo"/>
</dbReference>
<dbReference type="Pfam" id="PF00514">
    <property type="entry name" value="Arm"/>
    <property type="match status" value="1"/>
</dbReference>
<evidence type="ECO:0000259" key="5">
    <source>
        <dbReference type="PROSITE" id="PS51698"/>
    </source>
</evidence>
<feature type="domain" description="U-box" evidence="5">
    <location>
        <begin position="265"/>
        <end position="341"/>
    </location>
</feature>
<feature type="compositionally biased region" description="Polar residues" evidence="4">
    <location>
        <begin position="479"/>
        <end position="489"/>
    </location>
</feature>
<dbReference type="PROSITE" id="PS51698">
    <property type="entry name" value="U_BOX"/>
    <property type="match status" value="1"/>
</dbReference>
<feature type="region of interest" description="Disordered" evidence="4">
    <location>
        <begin position="342"/>
        <end position="365"/>
    </location>
</feature>
<dbReference type="InterPro" id="IPR054000">
    <property type="entry name" value="MLKL_N"/>
</dbReference>
<gene>
    <name evidence="6" type="ORF">CYMTET_40849</name>
</gene>
<dbReference type="GO" id="GO:0007166">
    <property type="term" value="P:cell surface receptor signaling pathway"/>
    <property type="evidence" value="ECO:0007669"/>
    <property type="project" value="InterPro"/>
</dbReference>
<dbReference type="Gene3D" id="1.20.930.20">
    <property type="entry name" value="Adaptor protein Cbl, N-terminal domain"/>
    <property type="match status" value="1"/>
</dbReference>
<evidence type="ECO:0000256" key="1">
    <source>
        <dbReference type="ARBA" id="ARBA00000900"/>
    </source>
</evidence>
<feature type="region of interest" description="Disordered" evidence="4">
    <location>
        <begin position="406"/>
        <end position="507"/>
    </location>
</feature>
<dbReference type="EC" id="2.3.2.27" evidence="2"/>
<dbReference type="SUPFAM" id="SSF48371">
    <property type="entry name" value="ARM repeat"/>
    <property type="match status" value="1"/>
</dbReference>
<evidence type="ECO:0000256" key="2">
    <source>
        <dbReference type="ARBA" id="ARBA00012483"/>
    </source>
</evidence>
<comment type="caution">
    <text evidence="6">The sequence shown here is derived from an EMBL/GenBank/DDBJ whole genome shotgun (WGS) entry which is preliminary data.</text>
</comment>
<dbReference type="Pfam" id="PF22215">
    <property type="entry name" value="MLKL_N"/>
    <property type="match status" value="1"/>
</dbReference>
<dbReference type="Gene3D" id="3.30.40.10">
    <property type="entry name" value="Zinc/RING finger domain, C3HC4 (zinc finger)"/>
    <property type="match status" value="1"/>
</dbReference>
<dbReference type="CDD" id="cd21037">
    <property type="entry name" value="MLKL_NTD"/>
    <property type="match status" value="1"/>
</dbReference>
<dbReference type="PANTHER" id="PTHR23315:SF7">
    <property type="entry name" value="U-BOX DOMAIN-CONTAINING PROTEIN 4"/>
    <property type="match status" value="1"/>
</dbReference>
<dbReference type="GO" id="GO:0016567">
    <property type="term" value="P:protein ubiquitination"/>
    <property type="evidence" value="ECO:0007669"/>
    <property type="project" value="InterPro"/>
</dbReference>
<evidence type="ECO:0000256" key="3">
    <source>
        <dbReference type="ARBA" id="ARBA00022786"/>
    </source>
</evidence>
<dbReference type="InterPro" id="IPR036537">
    <property type="entry name" value="Adaptor_Cbl_N_dom_sf"/>
</dbReference>
<sequence length="942" mass="102548">MAEILLAGVGAIAPPLCKFILGKCLDDTSRGIAEECLAQLSVIFGAATCVKSNQENCKELLKHLVQLRTVLQRLGTPLPTSGGTSDNSDRRVSDVLQALLENINDAKQLIYKCANPSSIWQIMHATSVDNEFQTICGKISRTVELFLVEGSAITHELAEDVRALSTNMTAAQYLHDEKLDGLKVALQDMTARARKTGLATGEMLQRIIDKLDENQLLSHDPDQRKADIIELHTQLCEAKNNKMEREEYLIKQLILALQVSDTPATIFSFFFCPITREVMTDPVISIVSSCTYERAAIETWLNEKGNTTDPLTRKEMTAADLRPNLVVKSMIDEWLKTSSHLQFDDQTTPAGPSGTIDGANDHCEAPYIPQAHADDRHSSAGQSGRYLETGDGIEESDDELLTSRSELPHIDDQTTSAGCSGTIDGANDHCEVPSIPQPHADDRHSSAGQSGRCLETGDGIEGSDDGLSISPELPHVDDQTTSAGPSSKEGNGAEGSDDKIKLRRYPSIEHPGKYTTQYRSDFYVPTYLDIDTISRNMDFVALVWVIDGGREVQERCKAARKLYLHSKTNTQRRNAIAEAGGIVSLIGMLGVDIPEVEEGKTAALKALRQLSYEDNLRSIIVYFDGFSPLLPFLSADRKKDDKTAAAGIIRNLFCIEILRRSLLGSDKAGGCNIHLLLIGMLRDHPGCNKEGTAHATRALMSMCADDETSSNLIVAAGGVPALVSLLIDYNCTVDHEHARASREKVRGYHIPTLSNSFGYAEDEASTKADAAGALVTLTTNALMSMSKLTQPDAAKECAPSRWILYHTLFSDVEHAIPLLNKLLEYGTTQGVINAAGVLTNLAVADIYSGLLLKPMRRGIVEAGAIPVLAKLAKCSPDPELRASACRTLDNLMLDECLQPSIKGTLDSVGSKSKLPLSEFFQSNLKHSVSPARLFSSKFFYTA</sequence>
<dbReference type="InterPro" id="IPR016024">
    <property type="entry name" value="ARM-type_fold"/>
</dbReference>
<dbReference type="Gene3D" id="1.25.10.10">
    <property type="entry name" value="Leucine-rich Repeat Variant"/>
    <property type="match status" value="2"/>
</dbReference>
<keyword evidence="7" id="KW-1185">Reference proteome</keyword>
<evidence type="ECO:0000313" key="6">
    <source>
        <dbReference type="EMBL" id="KAK3249738.1"/>
    </source>
</evidence>
<feature type="region of interest" description="Disordered" evidence="4">
    <location>
        <begin position="371"/>
        <end position="390"/>
    </location>
</feature>
<dbReference type="SUPFAM" id="SSF57850">
    <property type="entry name" value="RING/U-box"/>
    <property type="match status" value="1"/>
</dbReference>
<organism evidence="6 7">
    <name type="scientific">Cymbomonas tetramitiformis</name>
    <dbReference type="NCBI Taxonomy" id="36881"/>
    <lineage>
        <taxon>Eukaryota</taxon>
        <taxon>Viridiplantae</taxon>
        <taxon>Chlorophyta</taxon>
        <taxon>Pyramimonadophyceae</taxon>
        <taxon>Pyramimonadales</taxon>
        <taxon>Pyramimonadaceae</taxon>
        <taxon>Cymbomonas</taxon>
    </lineage>
</organism>
<dbReference type="Proteomes" id="UP001190700">
    <property type="component" value="Unassembled WGS sequence"/>
</dbReference>
<evidence type="ECO:0000256" key="4">
    <source>
        <dbReference type="SAM" id="MobiDB-lite"/>
    </source>
</evidence>
<feature type="compositionally biased region" description="Basic and acidic residues" evidence="4">
    <location>
        <begin position="496"/>
        <end position="507"/>
    </location>
</feature>
<dbReference type="GO" id="GO:0061630">
    <property type="term" value="F:ubiquitin protein ligase activity"/>
    <property type="evidence" value="ECO:0007669"/>
    <property type="project" value="UniProtKB-EC"/>
</dbReference>
<evidence type="ECO:0000313" key="7">
    <source>
        <dbReference type="Proteomes" id="UP001190700"/>
    </source>
</evidence>
<dbReference type="InterPro" id="IPR003613">
    <property type="entry name" value="Ubox_domain"/>
</dbReference>
<keyword evidence="3" id="KW-0833">Ubl conjugation pathway</keyword>
<comment type="catalytic activity">
    <reaction evidence="1">
        <text>S-ubiquitinyl-[E2 ubiquitin-conjugating enzyme]-L-cysteine + [acceptor protein]-L-lysine = [E2 ubiquitin-conjugating enzyme]-L-cysteine + N(6)-ubiquitinyl-[acceptor protein]-L-lysine.</text>
        <dbReference type="EC" id="2.3.2.27"/>
    </reaction>
</comment>
<dbReference type="SMART" id="SM00185">
    <property type="entry name" value="ARM"/>
    <property type="match status" value="3"/>
</dbReference>
<name>A0AAE0C8K3_9CHLO</name>
<reference evidence="6 7" key="1">
    <citation type="journal article" date="2015" name="Genome Biol. Evol.">
        <title>Comparative Genomics of a Bacterivorous Green Alga Reveals Evolutionary Causalities and Consequences of Phago-Mixotrophic Mode of Nutrition.</title>
        <authorList>
            <person name="Burns J.A."/>
            <person name="Paasch A."/>
            <person name="Narechania A."/>
            <person name="Kim E."/>
        </authorList>
    </citation>
    <scope>NUCLEOTIDE SEQUENCE [LARGE SCALE GENOMIC DNA]</scope>
    <source>
        <strain evidence="6 7">PLY_AMNH</strain>
    </source>
</reference>
<dbReference type="AlphaFoldDB" id="A0AAE0C8K3"/>
<dbReference type="InterPro" id="IPR059179">
    <property type="entry name" value="MLKL-like_MCAfunc"/>
</dbReference>